<reference evidence="4 5" key="1">
    <citation type="submission" date="2018-09" db="EMBL/GenBank/DDBJ databases">
        <title>Whole genome based analysis of evolution and adaptive divergence in Indian and Brazilian strains of Azospirillum brasilense.</title>
        <authorList>
            <person name="Singh C."/>
            <person name="Tripathi A.K."/>
        </authorList>
    </citation>
    <scope>NUCLEOTIDE SEQUENCE [LARGE SCALE GENOMIC DNA]</scope>
    <source>
        <strain evidence="4 5">MTCC4036</strain>
        <plasmid evidence="4 5">p3</plasmid>
    </source>
</reference>
<dbReference type="AlphaFoldDB" id="A0A4D8QL40"/>
<organism evidence="4 5">
    <name type="scientific">Azospirillum brasilense</name>
    <dbReference type="NCBI Taxonomy" id="192"/>
    <lineage>
        <taxon>Bacteria</taxon>
        <taxon>Pseudomonadati</taxon>
        <taxon>Pseudomonadota</taxon>
        <taxon>Alphaproteobacteria</taxon>
        <taxon>Rhodospirillales</taxon>
        <taxon>Azospirillaceae</taxon>
        <taxon>Azospirillum</taxon>
    </lineage>
</organism>
<name>A0A4D8QL40_AZOBR</name>
<dbReference type="Proteomes" id="UP000298596">
    <property type="component" value="Plasmid p3"/>
</dbReference>
<feature type="region of interest" description="Disordered" evidence="1">
    <location>
        <begin position="306"/>
        <end position="325"/>
    </location>
</feature>
<accession>A0A4D8QL40</accession>
<sequence>MTIEGKTASGPNRRLRLGMVGGGRGAFIGAVHRIAARLDDRYELRAGALSSDPERCHASGADLFLPPERCYASFAEMARAEAARDDGIDVVSIVTPNHLHHDAAKAFLEAGIHVICDKPLTTTVEDAEDLAAAVERSGLVFALTHNYTGYPMVRQARAMVAAGDLGALRVVQVEYPQDWLSTRLEESGQKQAEWRTDPARSGIAGCVGDIGTHAFQLAEFVTGLRCTRVAADLTAFVEGRRLDDNAHMMLRFGNGARGMLWASQVAPGHENGLRLRVYGDKGGLEWFQEQPNHLRFSPLGEPPRTITRGGPGSDGAASHATRIPSGHPEGYLEGFAQIYRDAADLIVARMGGAAAGEQAALVPTVRDGVRGVRFIHAAVESSRRDAAWVEI</sequence>
<dbReference type="InterPro" id="IPR051317">
    <property type="entry name" value="Gfo/Idh/MocA_oxidoreduct"/>
</dbReference>
<dbReference type="Pfam" id="PF01408">
    <property type="entry name" value="GFO_IDH_MocA"/>
    <property type="match status" value="1"/>
</dbReference>
<dbReference type="InterPro" id="IPR055170">
    <property type="entry name" value="GFO_IDH_MocA-like_dom"/>
</dbReference>
<dbReference type="PANTHER" id="PTHR43708:SF3">
    <property type="entry name" value="OXIDOREDUCTASE"/>
    <property type="match status" value="1"/>
</dbReference>
<dbReference type="Gene3D" id="3.30.360.10">
    <property type="entry name" value="Dihydrodipicolinate Reductase, domain 2"/>
    <property type="match status" value="1"/>
</dbReference>
<dbReference type="InterPro" id="IPR000683">
    <property type="entry name" value="Gfo/Idh/MocA-like_OxRdtase_N"/>
</dbReference>
<protein>
    <submittedName>
        <fullName evidence="4">Gfo/Idh/MocA family oxidoreductase</fullName>
    </submittedName>
</protein>
<geneLocation type="plasmid" evidence="4">
    <name>p3</name>
</geneLocation>
<dbReference type="GO" id="GO:0000166">
    <property type="term" value="F:nucleotide binding"/>
    <property type="evidence" value="ECO:0007669"/>
    <property type="project" value="InterPro"/>
</dbReference>
<evidence type="ECO:0000256" key="1">
    <source>
        <dbReference type="SAM" id="MobiDB-lite"/>
    </source>
</evidence>
<dbReference type="Gene3D" id="3.40.50.720">
    <property type="entry name" value="NAD(P)-binding Rossmann-like Domain"/>
    <property type="match status" value="1"/>
</dbReference>
<dbReference type="InterPro" id="IPR036291">
    <property type="entry name" value="NAD(P)-bd_dom_sf"/>
</dbReference>
<keyword evidence="4" id="KW-0614">Plasmid</keyword>
<proteinExistence type="predicted"/>
<dbReference type="Pfam" id="PF22725">
    <property type="entry name" value="GFO_IDH_MocA_C3"/>
    <property type="match status" value="1"/>
</dbReference>
<dbReference type="PANTHER" id="PTHR43708">
    <property type="entry name" value="CONSERVED EXPRESSED OXIDOREDUCTASE (EUROFUNG)"/>
    <property type="match status" value="1"/>
</dbReference>
<dbReference type="SUPFAM" id="SSF51735">
    <property type="entry name" value="NAD(P)-binding Rossmann-fold domains"/>
    <property type="match status" value="1"/>
</dbReference>
<gene>
    <name evidence="4" type="ORF">D3867_30185</name>
</gene>
<dbReference type="SUPFAM" id="SSF55347">
    <property type="entry name" value="Glyceraldehyde-3-phosphate dehydrogenase-like, C-terminal domain"/>
    <property type="match status" value="1"/>
</dbReference>
<feature type="domain" description="Gfo/Idh/MocA-like oxidoreductase N-terminal" evidence="2">
    <location>
        <begin position="16"/>
        <end position="143"/>
    </location>
</feature>
<feature type="domain" description="GFO/IDH/MocA-like oxidoreductase" evidence="3">
    <location>
        <begin position="153"/>
        <end position="285"/>
    </location>
</feature>
<evidence type="ECO:0000259" key="3">
    <source>
        <dbReference type="Pfam" id="PF22725"/>
    </source>
</evidence>
<evidence type="ECO:0000313" key="5">
    <source>
        <dbReference type="Proteomes" id="UP000298596"/>
    </source>
</evidence>
<evidence type="ECO:0000313" key="4">
    <source>
        <dbReference type="EMBL" id="QCO06202.1"/>
    </source>
</evidence>
<dbReference type="EMBL" id="CP032333">
    <property type="protein sequence ID" value="QCO06202.1"/>
    <property type="molecule type" value="Genomic_DNA"/>
</dbReference>
<evidence type="ECO:0000259" key="2">
    <source>
        <dbReference type="Pfam" id="PF01408"/>
    </source>
</evidence>